<reference evidence="1" key="1">
    <citation type="submission" date="2022-08" db="EMBL/GenBank/DDBJ databases">
        <authorList>
            <person name="Kim S.-J."/>
        </authorList>
    </citation>
    <scope>NUCLEOTIDE SEQUENCE</scope>
    <source>
        <strain evidence="1">KJ</strain>
    </source>
</reference>
<dbReference type="RefSeq" id="WP_162181291.1">
    <property type="nucleotide sequence ID" value="NZ_CADFGE010000011.1"/>
</dbReference>
<evidence type="ECO:0000313" key="2">
    <source>
        <dbReference type="Proteomes" id="UP001246473"/>
    </source>
</evidence>
<organism evidence="1 2">
    <name type="scientific">Paraburkholderia fungorum</name>
    <dbReference type="NCBI Taxonomy" id="134537"/>
    <lineage>
        <taxon>Bacteria</taxon>
        <taxon>Pseudomonadati</taxon>
        <taxon>Pseudomonadota</taxon>
        <taxon>Betaproteobacteria</taxon>
        <taxon>Burkholderiales</taxon>
        <taxon>Burkholderiaceae</taxon>
        <taxon>Paraburkholderia</taxon>
    </lineage>
</organism>
<sequence length="56" mass="6436">MREPHSGYHFLLHVCAVERTSGQPETRGYSLQAHRVRRANAPTTESEISNDRIIFI</sequence>
<dbReference type="AlphaFoldDB" id="A0AAP5QEN9"/>
<gene>
    <name evidence="1" type="ORF">ParKJ_27330</name>
</gene>
<accession>A0AAP5QEN9</accession>
<name>A0AAP5QEN9_9BURK</name>
<comment type="caution">
    <text evidence="1">The sequence shown here is derived from an EMBL/GenBank/DDBJ whole genome shotgun (WGS) entry which is preliminary data.</text>
</comment>
<proteinExistence type="predicted"/>
<evidence type="ECO:0000313" key="1">
    <source>
        <dbReference type="EMBL" id="MDT8841145.1"/>
    </source>
</evidence>
<dbReference type="Proteomes" id="UP001246473">
    <property type="component" value="Unassembled WGS sequence"/>
</dbReference>
<dbReference type="EMBL" id="JANSLM010000011">
    <property type="protein sequence ID" value="MDT8841145.1"/>
    <property type="molecule type" value="Genomic_DNA"/>
</dbReference>
<protein>
    <submittedName>
        <fullName evidence="1">Uncharacterized protein</fullName>
    </submittedName>
</protein>